<organism evidence="14">
    <name type="scientific">Caenorhabditis remanei</name>
    <name type="common">Caenorhabditis vulgaris</name>
    <dbReference type="NCBI Taxonomy" id="31234"/>
    <lineage>
        <taxon>Eukaryota</taxon>
        <taxon>Metazoa</taxon>
        <taxon>Ecdysozoa</taxon>
        <taxon>Nematoda</taxon>
        <taxon>Chromadorea</taxon>
        <taxon>Rhabditida</taxon>
        <taxon>Rhabditina</taxon>
        <taxon>Rhabditomorpha</taxon>
        <taxon>Rhabditoidea</taxon>
        <taxon>Rhabditidae</taxon>
        <taxon>Peloderinae</taxon>
        <taxon>Caenorhabditis</taxon>
    </lineage>
</organism>
<dbReference type="GO" id="GO:0008270">
    <property type="term" value="F:zinc ion binding"/>
    <property type="evidence" value="ECO:0007669"/>
    <property type="project" value="UniProtKB-KW"/>
</dbReference>
<feature type="region of interest" description="Disordered" evidence="11">
    <location>
        <begin position="599"/>
        <end position="667"/>
    </location>
</feature>
<dbReference type="eggNOG" id="KOG1081">
    <property type="taxonomic scope" value="Eukaryota"/>
</dbReference>
<evidence type="ECO:0000256" key="9">
    <source>
        <dbReference type="ARBA" id="ARBA00022833"/>
    </source>
</evidence>
<keyword evidence="8" id="KW-0863">Zinc-finger</keyword>
<evidence type="ECO:0000256" key="3">
    <source>
        <dbReference type="ARBA" id="ARBA00022454"/>
    </source>
</evidence>
<feature type="compositionally biased region" description="Basic residues" evidence="11">
    <location>
        <begin position="654"/>
        <end position="667"/>
    </location>
</feature>
<dbReference type="GO" id="GO:0005694">
    <property type="term" value="C:chromosome"/>
    <property type="evidence" value="ECO:0007669"/>
    <property type="project" value="UniProtKB-SubCell"/>
</dbReference>
<dbReference type="PANTHER" id="PTHR22884">
    <property type="entry name" value="SET DOMAIN PROTEINS"/>
    <property type="match status" value="1"/>
</dbReference>
<dbReference type="OrthoDB" id="422362at2759"/>
<name>E3MK19_CAERE</name>
<accession>E3MK19</accession>
<dbReference type="SMART" id="SM00317">
    <property type="entry name" value="SET"/>
    <property type="match status" value="1"/>
</dbReference>
<sequence length="667" mass="76774">MSSTPSTSGTRYLADLQNNVKDDLVNGEYSGNGYPYKYTAARYRFNLHTKVVGTKDDGKLEATFNKTHSKMCIICKRGGANLLSCEGFQNGKTKIVCTTQFHLECIKTYNDGEFFFQYAALPECQNRLLCPLHCCYSCNKSGHRQSAYYGKLIECHRCLRSYHKDTCIPCGSKEWEVLWKDEMMEESMLECPTHFDQKEPKAPTKMKKFACDITHCHYCGESEEEDELTKCKKCPRVYHQNCVFVKRIDGEVADKNQCDVCRENGVIRQNTPVLAKFNLHFWLGITRKWDDYPDKIDHKSGMIVVVWLDKKGKGQKSIVPLNQVVHLTTKYLKMARGEEERKQWEDEVAKFKSREEFPVIYKKVTKELKKAKFYKVPEEPVHKIKMDKNCGCSDDCSNNCAYGSRLLECPPSCRKCRNCSNRFVSKGKCSKKIRLVKTDKKGYGVKAIKDIEVGEKLAEYSGEIISAAERAKRLSLIDMADDLEPNRYLMDIDTRWSIDSARKGNITRYINHSCDANTEALHINGTVDCSLMSFKRILISVIQSGSFKLRKNVLPYRPAVIIRARRSIKAGEEITLHYKMNNLMEICLCKSINCSGKKKRAKSDEKDEDDEDDKEQPSTSRRQPTSGKRKRRPVKEEEVDDEENHNQLSTSQRPGKRQCKPRKFFGT</sequence>
<dbReference type="SUPFAM" id="SSF57903">
    <property type="entry name" value="FYVE/PHD zinc finger"/>
    <property type="match status" value="1"/>
</dbReference>
<dbReference type="InParanoid" id="E3MK19"/>
<evidence type="ECO:0000313" key="13">
    <source>
        <dbReference type="EMBL" id="EFP03839.1"/>
    </source>
</evidence>
<evidence type="ECO:0000256" key="7">
    <source>
        <dbReference type="ARBA" id="ARBA00022723"/>
    </source>
</evidence>
<gene>
    <name evidence="13" type="ORF">CRE_28788</name>
</gene>
<evidence type="ECO:0000256" key="8">
    <source>
        <dbReference type="ARBA" id="ARBA00022771"/>
    </source>
</evidence>
<dbReference type="InterPro" id="IPR001965">
    <property type="entry name" value="Znf_PHD"/>
</dbReference>
<keyword evidence="3" id="KW-0158">Chromosome</keyword>
<evidence type="ECO:0000256" key="2">
    <source>
        <dbReference type="ARBA" id="ARBA00004286"/>
    </source>
</evidence>
<dbReference type="InterPro" id="IPR013083">
    <property type="entry name" value="Znf_RING/FYVE/PHD"/>
</dbReference>
<evidence type="ECO:0000256" key="10">
    <source>
        <dbReference type="ARBA" id="ARBA00023242"/>
    </source>
</evidence>
<keyword evidence="9" id="KW-0862">Zinc</keyword>
<dbReference type="InterPro" id="IPR050777">
    <property type="entry name" value="SET2_Histone-Lys_MeTrsfase"/>
</dbReference>
<dbReference type="GO" id="GO:0005634">
    <property type="term" value="C:nucleus"/>
    <property type="evidence" value="ECO:0007669"/>
    <property type="project" value="UniProtKB-SubCell"/>
</dbReference>
<dbReference type="GO" id="GO:0008168">
    <property type="term" value="F:methyltransferase activity"/>
    <property type="evidence" value="ECO:0007669"/>
    <property type="project" value="UniProtKB-KW"/>
</dbReference>
<evidence type="ECO:0000256" key="4">
    <source>
        <dbReference type="ARBA" id="ARBA00022603"/>
    </source>
</evidence>
<keyword evidence="5" id="KW-0808">Transferase</keyword>
<dbReference type="InterPro" id="IPR011011">
    <property type="entry name" value="Znf_FYVE_PHD"/>
</dbReference>
<feature type="compositionally biased region" description="Polar residues" evidence="11">
    <location>
        <begin position="617"/>
        <end position="626"/>
    </location>
</feature>
<dbReference type="GO" id="GO:0032259">
    <property type="term" value="P:methylation"/>
    <property type="evidence" value="ECO:0007669"/>
    <property type="project" value="UniProtKB-KW"/>
</dbReference>
<reference evidence="13" key="1">
    <citation type="submission" date="2007-07" db="EMBL/GenBank/DDBJ databases">
        <title>PCAP assembly of the Caenorhabditis remanei genome.</title>
        <authorList>
            <consortium name="The Caenorhabditis remanei Sequencing Consortium"/>
            <person name="Wilson R.K."/>
        </authorList>
    </citation>
    <scope>NUCLEOTIDE SEQUENCE [LARGE SCALE GENOMIC DNA]</scope>
    <source>
        <strain evidence="13">PB4641</strain>
    </source>
</reference>
<evidence type="ECO:0000259" key="12">
    <source>
        <dbReference type="PROSITE" id="PS50280"/>
    </source>
</evidence>
<dbReference type="PROSITE" id="PS50280">
    <property type="entry name" value="SET"/>
    <property type="match status" value="1"/>
</dbReference>
<evidence type="ECO:0000256" key="5">
    <source>
        <dbReference type="ARBA" id="ARBA00022679"/>
    </source>
</evidence>
<evidence type="ECO:0000256" key="1">
    <source>
        <dbReference type="ARBA" id="ARBA00004123"/>
    </source>
</evidence>
<dbReference type="Gene3D" id="3.30.40.10">
    <property type="entry name" value="Zinc/RING finger domain, C3HC4 (zinc finger)"/>
    <property type="match status" value="1"/>
</dbReference>
<keyword evidence="10" id="KW-0539">Nucleus</keyword>
<feature type="domain" description="SET" evidence="12">
    <location>
        <begin position="431"/>
        <end position="579"/>
    </location>
</feature>
<dbReference type="OMA" id="HERHITN"/>
<dbReference type="HOGENOM" id="CLU_015168_0_0_1"/>
<protein>
    <recommendedName>
        <fullName evidence="12">SET domain-containing protein</fullName>
    </recommendedName>
</protein>
<proteinExistence type="predicted"/>
<dbReference type="InterPro" id="IPR046341">
    <property type="entry name" value="SET_dom_sf"/>
</dbReference>
<keyword evidence="14" id="KW-1185">Reference proteome</keyword>
<evidence type="ECO:0000313" key="14">
    <source>
        <dbReference type="Proteomes" id="UP000008281"/>
    </source>
</evidence>
<evidence type="ECO:0000256" key="6">
    <source>
        <dbReference type="ARBA" id="ARBA00022691"/>
    </source>
</evidence>
<dbReference type="STRING" id="31234.E3MK19"/>
<dbReference type="InterPro" id="IPR001214">
    <property type="entry name" value="SET_dom"/>
</dbReference>
<keyword evidence="6" id="KW-0949">S-adenosyl-L-methionine</keyword>
<keyword evidence="4" id="KW-0489">Methyltransferase</keyword>
<comment type="subcellular location">
    <subcellularLocation>
        <location evidence="2">Chromosome</location>
    </subcellularLocation>
    <subcellularLocation>
        <location evidence="1">Nucleus</location>
    </subcellularLocation>
</comment>
<dbReference type="Pfam" id="PF00856">
    <property type="entry name" value="SET"/>
    <property type="match status" value="1"/>
</dbReference>
<evidence type="ECO:0000256" key="11">
    <source>
        <dbReference type="SAM" id="MobiDB-lite"/>
    </source>
</evidence>
<dbReference type="Proteomes" id="UP000008281">
    <property type="component" value="Unassembled WGS sequence"/>
</dbReference>
<dbReference type="SMART" id="SM00249">
    <property type="entry name" value="PHD"/>
    <property type="match status" value="2"/>
</dbReference>
<keyword evidence="7" id="KW-0479">Metal-binding</keyword>
<dbReference type="SUPFAM" id="SSF82199">
    <property type="entry name" value="SET domain"/>
    <property type="match status" value="2"/>
</dbReference>
<dbReference type="Gene3D" id="2.170.270.10">
    <property type="entry name" value="SET domain"/>
    <property type="match status" value="1"/>
</dbReference>
<dbReference type="AlphaFoldDB" id="E3MK19"/>
<dbReference type="EMBL" id="DS268451">
    <property type="protein sequence ID" value="EFP03839.1"/>
    <property type="molecule type" value="Genomic_DNA"/>
</dbReference>